<dbReference type="Proteomes" id="UP001642409">
    <property type="component" value="Unassembled WGS sequence"/>
</dbReference>
<comment type="caution">
    <text evidence="1">The sequence shown here is derived from an EMBL/GenBank/DDBJ whole genome shotgun (WGS) entry which is preliminary data.</text>
</comment>
<reference evidence="1 2" key="1">
    <citation type="submission" date="2024-07" db="EMBL/GenBank/DDBJ databases">
        <authorList>
            <person name="Akdeniz Z."/>
        </authorList>
    </citation>
    <scope>NUCLEOTIDE SEQUENCE [LARGE SCALE GENOMIC DNA]</scope>
</reference>
<gene>
    <name evidence="1" type="ORF">HINF_LOCUS18462</name>
</gene>
<sequence length="607" mass="65885">MGLTLQQQQNALIMLIQQINCSSHNGYQIVNGSCIKVKCNITGQISINGICQCTALDSYVSGNTCICPSQAKIVGDACQCILAQQIIVDGVCVYPIYSADDQQICNSQVYITSFDIDAITNVISGSSDFNTGYVFSSSFNIQNAYIVLYDNVYPSNIVPFFQSQLSFNNIKIEIGTQIINSGSLLSSSESITINNLIIMSKQSSYLSTTNGLNIISNTISNANISCLFLNLVFVMQQGNITLLNNINGILNINKYQVNGSYLSSGTVALIGLNIQSSTITIGQLTFLPNEYNVGNYSSFLISIINISKIVMTDLTIVIGNKEKSTIINSLTSNITNEYQFGGFINILMTTIVDIQHIIYDCYQIYNAQYITKSGFIIGNSNTSDNNVKISDTCFKQEQSGSNYQNVYFGLLGYSEGNISIQKIISYFTYQGNYINSLGIIGYQTPNCAYSEIIDLITQFKAFVGITNDTFSPVIADNYAQQCFAKNIIVQFSNFSSSNYGGGIIAVSSNCTVQLYNTSVLNSNISCLGFGAGGFVGRGYISNITISNSIILNVSISSPTQFGLLVGSPLGDNILKINNSSSQGINYINNIIQLNCANLIDFNSISGC</sequence>
<proteinExistence type="predicted"/>
<keyword evidence="2" id="KW-1185">Reference proteome</keyword>
<name>A0ABP1HY26_9EUKA</name>
<organism evidence="1 2">
    <name type="scientific">Hexamita inflata</name>
    <dbReference type="NCBI Taxonomy" id="28002"/>
    <lineage>
        <taxon>Eukaryota</taxon>
        <taxon>Metamonada</taxon>
        <taxon>Diplomonadida</taxon>
        <taxon>Hexamitidae</taxon>
        <taxon>Hexamitinae</taxon>
        <taxon>Hexamita</taxon>
    </lineage>
</organism>
<evidence type="ECO:0000313" key="1">
    <source>
        <dbReference type="EMBL" id="CAL6003558.1"/>
    </source>
</evidence>
<dbReference type="EMBL" id="CAXDID020000047">
    <property type="protein sequence ID" value="CAL6003558.1"/>
    <property type="molecule type" value="Genomic_DNA"/>
</dbReference>
<evidence type="ECO:0000313" key="2">
    <source>
        <dbReference type="Proteomes" id="UP001642409"/>
    </source>
</evidence>
<protein>
    <submittedName>
        <fullName evidence="1">Hypothetical_protein</fullName>
    </submittedName>
</protein>
<accession>A0ABP1HY26</accession>